<evidence type="ECO:0000256" key="1">
    <source>
        <dbReference type="SAM" id="Phobius"/>
    </source>
</evidence>
<dbReference type="AlphaFoldDB" id="A0A7D5L383"/>
<reference evidence="2 3" key="1">
    <citation type="submission" date="2020-07" db="EMBL/GenBank/DDBJ databases">
        <authorList>
            <person name="Cui H."/>
        </authorList>
    </citation>
    <scope>NUCLEOTIDE SEQUENCE [LARGE SCALE GENOMIC DNA]</scope>
    <source>
        <strain evidence="2 3">YPL8</strain>
    </source>
</reference>
<name>A0A7D5L383_9EURY</name>
<gene>
    <name evidence="2" type="ORF">HYG82_04205</name>
</gene>
<keyword evidence="1" id="KW-0812">Transmembrane</keyword>
<dbReference type="KEGG" id="haly:HYG82_04205"/>
<sequence>MNESIRRALASPITIATYGVLVVPLAIGWFETALLTPLALPGYLIYVLGTAIGNAISPGLKLKFYWIPFLVGCYAIAVVVGTIYDVLRG</sequence>
<dbReference type="RefSeq" id="WP_179259846.1">
    <property type="nucleotide sequence ID" value="NZ_CP058601.1"/>
</dbReference>
<dbReference type="EMBL" id="CP058601">
    <property type="protein sequence ID" value="QLG48105.1"/>
    <property type="molecule type" value="Genomic_DNA"/>
</dbReference>
<keyword evidence="1" id="KW-0472">Membrane</keyword>
<accession>A0A7D5L383</accession>
<evidence type="ECO:0000313" key="3">
    <source>
        <dbReference type="Proteomes" id="UP000509241"/>
    </source>
</evidence>
<protein>
    <submittedName>
        <fullName evidence="2">Uncharacterized protein</fullName>
    </submittedName>
</protein>
<proteinExistence type="predicted"/>
<evidence type="ECO:0000313" key="2">
    <source>
        <dbReference type="EMBL" id="QLG48105.1"/>
    </source>
</evidence>
<feature type="transmembrane region" description="Helical" evidence="1">
    <location>
        <begin position="64"/>
        <end position="84"/>
    </location>
</feature>
<keyword evidence="3" id="KW-1185">Reference proteome</keyword>
<feature type="transmembrane region" description="Helical" evidence="1">
    <location>
        <begin position="7"/>
        <end position="27"/>
    </location>
</feature>
<dbReference type="OrthoDB" id="247873at2157"/>
<dbReference type="Proteomes" id="UP000509241">
    <property type="component" value="Chromosome"/>
</dbReference>
<feature type="transmembrane region" description="Helical" evidence="1">
    <location>
        <begin position="33"/>
        <end position="52"/>
    </location>
</feature>
<dbReference type="GeneID" id="56032466"/>
<keyword evidence="1" id="KW-1133">Transmembrane helix</keyword>
<organism evidence="2 3">
    <name type="scientific">Natrinema halophilum</name>
    <dbReference type="NCBI Taxonomy" id="1699371"/>
    <lineage>
        <taxon>Archaea</taxon>
        <taxon>Methanobacteriati</taxon>
        <taxon>Methanobacteriota</taxon>
        <taxon>Stenosarchaea group</taxon>
        <taxon>Halobacteria</taxon>
        <taxon>Halobacteriales</taxon>
        <taxon>Natrialbaceae</taxon>
        <taxon>Natrinema</taxon>
    </lineage>
</organism>